<sequence>MDPQKKKKIIIVAIIVGVVIILALAIGLSLGLRKSSTKQPSSQQSSSQQQPSSQQPSSQQPSSQQPSSQQPSSQQPSSQQPSFQQPSFQQPSFQQPSFQQPSFQQPSFQQPSFQQPSSQQPSYQNQLPSYVPTVYGKYQQPSQTTNQITGQPISQPTDQITNQPIRQTISQQTGQTTSQPATQTSQNEIDMWVSVHNATRASVGLGPISWNENLAKGAKQWADGCVFEHSGSAIRNYNGVTLGENLASGSPSSYYDGINGMKNLYGGWDAEKNDYKYPSPVGHDTGGKQTGHYTQIVYRPLKEIGCACSTSCSDGSKLCVCRYNSIQMSGNPPY</sequence>
<feature type="domain" description="SCP" evidence="3">
    <location>
        <begin position="187"/>
        <end position="327"/>
    </location>
</feature>
<dbReference type="PRINTS" id="PR00837">
    <property type="entry name" value="V5TPXLIKE"/>
</dbReference>
<feature type="region of interest" description="Disordered" evidence="1">
    <location>
        <begin position="35"/>
        <end position="128"/>
    </location>
</feature>
<organism evidence="4">
    <name type="scientific">Indivirus ILV1</name>
    <dbReference type="NCBI Taxonomy" id="1977633"/>
    <lineage>
        <taxon>Viruses</taxon>
        <taxon>Varidnaviria</taxon>
        <taxon>Bamfordvirae</taxon>
        <taxon>Nucleocytoviricota</taxon>
        <taxon>Megaviricetes</taxon>
        <taxon>Imitervirales</taxon>
        <taxon>Mimiviridae</taxon>
        <taxon>Klosneuvirinae</taxon>
        <taxon>Indivirus</taxon>
    </lineage>
</organism>
<dbReference type="PANTHER" id="PTHR10334">
    <property type="entry name" value="CYSTEINE-RICH SECRETORY PROTEIN-RELATED"/>
    <property type="match status" value="1"/>
</dbReference>
<dbReference type="PRINTS" id="PR00838">
    <property type="entry name" value="V5ALLERGEN"/>
</dbReference>
<protein>
    <recommendedName>
        <fullName evidence="3">SCP domain-containing protein</fullName>
    </recommendedName>
</protein>
<dbReference type="InterPro" id="IPR014044">
    <property type="entry name" value="CAP_dom"/>
</dbReference>
<dbReference type="InterPro" id="IPR002413">
    <property type="entry name" value="V5_allergen-like"/>
</dbReference>
<keyword evidence="2" id="KW-1133">Transmembrane helix</keyword>
<dbReference type="Pfam" id="PF00188">
    <property type="entry name" value="CAP"/>
    <property type="match status" value="1"/>
</dbReference>
<keyword evidence="2" id="KW-0812">Transmembrane</keyword>
<dbReference type="Gene3D" id="3.40.33.10">
    <property type="entry name" value="CAP"/>
    <property type="match status" value="1"/>
</dbReference>
<reference evidence="4" key="1">
    <citation type="journal article" date="2017" name="Science">
        <title>Giant viruses with an expanded complement of translation system components.</title>
        <authorList>
            <person name="Schulz F."/>
            <person name="Yutin N."/>
            <person name="Ivanova N.N."/>
            <person name="Ortega D.R."/>
            <person name="Lee T.K."/>
            <person name="Vierheilig J."/>
            <person name="Daims H."/>
            <person name="Horn M."/>
            <person name="Wagner M."/>
            <person name="Jensen G.J."/>
            <person name="Kyrpides N.C."/>
            <person name="Koonin E.V."/>
            <person name="Woyke T."/>
        </authorList>
    </citation>
    <scope>NUCLEOTIDE SEQUENCE</scope>
    <source>
        <strain evidence="4">ILV1</strain>
    </source>
</reference>
<dbReference type="EMBL" id="KY684089">
    <property type="protein sequence ID" value="ARF09933.1"/>
    <property type="molecule type" value="Genomic_DNA"/>
</dbReference>
<feature type="transmembrane region" description="Helical" evidence="2">
    <location>
        <begin position="9"/>
        <end position="32"/>
    </location>
</feature>
<dbReference type="SMART" id="SM00198">
    <property type="entry name" value="SCP"/>
    <property type="match status" value="1"/>
</dbReference>
<gene>
    <name evidence="4" type="ORF">Indivirus_5_56</name>
</gene>
<evidence type="ECO:0000259" key="3">
    <source>
        <dbReference type="SMART" id="SM00198"/>
    </source>
</evidence>
<feature type="compositionally biased region" description="Low complexity" evidence="1">
    <location>
        <begin position="39"/>
        <end position="122"/>
    </location>
</feature>
<evidence type="ECO:0000313" key="4">
    <source>
        <dbReference type="EMBL" id="ARF09933.1"/>
    </source>
</evidence>
<dbReference type="InterPro" id="IPR035940">
    <property type="entry name" value="CAP_sf"/>
</dbReference>
<keyword evidence="2" id="KW-0472">Membrane</keyword>
<dbReference type="InterPro" id="IPR001283">
    <property type="entry name" value="CRISP-related"/>
</dbReference>
<evidence type="ECO:0000256" key="1">
    <source>
        <dbReference type="SAM" id="MobiDB-lite"/>
    </source>
</evidence>
<dbReference type="SUPFAM" id="SSF55797">
    <property type="entry name" value="PR-1-like"/>
    <property type="match status" value="1"/>
</dbReference>
<name>A0A1V0SDZ2_9VIRU</name>
<proteinExistence type="predicted"/>
<accession>A0A1V0SDZ2</accession>
<evidence type="ECO:0000256" key="2">
    <source>
        <dbReference type="SAM" id="Phobius"/>
    </source>
</evidence>